<evidence type="ECO:0000313" key="2">
    <source>
        <dbReference type="EMBL" id="KAL2046493.1"/>
    </source>
</evidence>
<feature type="signal peptide" evidence="1">
    <location>
        <begin position="1"/>
        <end position="20"/>
    </location>
</feature>
<protein>
    <submittedName>
        <fullName evidence="2">Uncharacterized protein</fullName>
    </submittedName>
</protein>
<proteinExistence type="predicted"/>
<reference evidence="2 3" key="1">
    <citation type="submission" date="2024-09" db="EMBL/GenBank/DDBJ databases">
        <title>Rethinking Asexuality: The Enigmatic Case of Functional Sexual Genes in Lepraria (Stereocaulaceae).</title>
        <authorList>
            <person name="Doellman M."/>
            <person name="Sun Y."/>
            <person name="Barcenas-Pena A."/>
            <person name="Lumbsch H.T."/>
            <person name="Grewe F."/>
        </authorList>
    </citation>
    <scope>NUCLEOTIDE SEQUENCE [LARGE SCALE GENOMIC DNA]</scope>
    <source>
        <strain evidence="2 3">Grewe 0041</strain>
    </source>
</reference>
<feature type="chain" id="PRO_5045319996" evidence="1">
    <location>
        <begin position="21"/>
        <end position="123"/>
    </location>
</feature>
<sequence>MAKTLQLFVLPLCQIYRSTCQDRDPSNSSTLNGRMVRCCLLKDAVPRHIDVSNRLSVMAFHVEHSLQRLLLFYLLTRLSSSTNSIAAYQNARKSDSENLRFWYKMNPPPIPRTPSTIDQFRTQ</sequence>
<keyword evidence="3" id="KW-1185">Reference proteome</keyword>
<keyword evidence="1" id="KW-0732">Signal</keyword>
<gene>
    <name evidence="2" type="ORF">ABVK25_011828</name>
</gene>
<accession>A0ABR4ASQ4</accession>
<name>A0ABR4ASQ4_9LECA</name>
<dbReference type="EMBL" id="JBHFEH010000119">
    <property type="protein sequence ID" value="KAL2046493.1"/>
    <property type="molecule type" value="Genomic_DNA"/>
</dbReference>
<evidence type="ECO:0000313" key="3">
    <source>
        <dbReference type="Proteomes" id="UP001590951"/>
    </source>
</evidence>
<comment type="caution">
    <text evidence="2">The sequence shown here is derived from an EMBL/GenBank/DDBJ whole genome shotgun (WGS) entry which is preliminary data.</text>
</comment>
<evidence type="ECO:0000256" key="1">
    <source>
        <dbReference type="SAM" id="SignalP"/>
    </source>
</evidence>
<dbReference type="Proteomes" id="UP001590951">
    <property type="component" value="Unassembled WGS sequence"/>
</dbReference>
<organism evidence="2 3">
    <name type="scientific">Lepraria finkii</name>
    <dbReference type="NCBI Taxonomy" id="1340010"/>
    <lineage>
        <taxon>Eukaryota</taxon>
        <taxon>Fungi</taxon>
        <taxon>Dikarya</taxon>
        <taxon>Ascomycota</taxon>
        <taxon>Pezizomycotina</taxon>
        <taxon>Lecanoromycetes</taxon>
        <taxon>OSLEUM clade</taxon>
        <taxon>Lecanoromycetidae</taxon>
        <taxon>Lecanorales</taxon>
        <taxon>Lecanorineae</taxon>
        <taxon>Stereocaulaceae</taxon>
        <taxon>Lepraria</taxon>
    </lineage>
</organism>